<dbReference type="EMBL" id="CM001887">
    <property type="protein sequence ID" value="EOY31639.1"/>
    <property type="molecule type" value="Genomic_DNA"/>
</dbReference>
<feature type="transmembrane region" description="Helical" evidence="1">
    <location>
        <begin position="161"/>
        <end position="186"/>
    </location>
</feature>
<accession>A0A061GX07</accession>
<keyword evidence="3" id="KW-1185">Reference proteome</keyword>
<sequence>MSKVNWSTVCKPKRFGGLGISSLSHRNLALLAKWWWLYGTDKEALWRRLIVGDGNTILIWLDKWVEDLPLSNYPHIFSLVTDKDIRVADANSNGSWKDKLVWKHDPQGIFSIKSFCSRLNAYDDDQTFLQRLSSPLVVFILIFISCDAFGAVLLRRLARTFFSHVILVGLSGVLFFNGGVLIGVALPPFPILSKLGPFIRSLHVKAMMPSMKLVGGLILKITCAREPPSTIDLAFHGHHPSLASSNLMLTAQPENSQDLLVVVGSCATWTVL</sequence>
<dbReference type="HOGENOM" id="CLU_1024557_0_0_1"/>
<evidence type="ECO:0000313" key="2">
    <source>
        <dbReference type="EMBL" id="EOY31639.1"/>
    </source>
</evidence>
<organism evidence="2 3">
    <name type="scientific">Theobroma cacao</name>
    <name type="common">Cacao</name>
    <name type="synonym">Cocoa</name>
    <dbReference type="NCBI Taxonomy" id="3641"/>
    <lineage>
        <taxon>Eukaryota</taxon>
        <taxon>Viridiplantae</taxon>
        <taxon>Streptophyta</taxon>
        <taxon>Embryophyta</taxon>
        <taxon>Tracheophyta</taxon>
        <taxon>Spermatophyta</taxon>
        <taxon>Magnoliopsida</taxon>
        <taxon>eudicotyledons</taxon>
        <taxon>Gunneridae</taxon>
        <taxon>Pentapetalae</taxon>
        <taxon>rosids</taxon>
        <taxon>malvids</taxon>
        <taxon>Malvales</taxon>
        <taxon>Malvaceae</taxon>
        <taxon>Byttnerioideae</taxon>
        <taxon>Theobroma</taxon>
    </lineage>
</organism>
<evidence type="ECO:0000256" key="1">
    <source>
        <dbReference type="SAM" id="Phobius"/>
    </source>
</evidence>
<dbReference type="eggNOG" id="KOG1075">
    <property type="taxonomic scope" value="Eukaryota"/>
</dbReference>
<proteinExistence type="predicted"/>
<feature type="transmembrane region" description="Helical" evidence="1">
    <location>
        <begin position="136"/>
        <end position="154"/>
    </location>
</feature>
<dbReference type="Proteomes" id="UP000026915">
    <property type="component" value="Chromosome 9"/>
</dbReference>
<keyword evidence="1" id="KW-1133">Transmembrane helix</keyword>
<evidence type="ECO:0000313" key="3">
    <source>
        <dbReference type="Proteomes" id="UP000026915"/>
    </source>
</evidence>
<dbReference type="AlphaFoldDB" id="A0A061GX07"/>
<dbReference type="PANTHER" id="PTHR36617">
    <property type="entry name" value="PROTEIN, PUTATIVE-RELATED"/>
    <property type="match status" value="1"/>
</dbReference>
<reference evidence="2 3" key="1">
    <citation type="journal article" date="2013" name="Genome Biol.">
        <title>The genome sequence of the most widely cultivated cacao type and its use to identify candidate genes regulating pod color.</title>
        <authorList>
            <person name="Motamayor J.C."/>
            <person name="Mockaitis K."/>
            <person name="Schmutz J."/>
            <person name="Haiminen N."/>
            <person name="Iii D.L."/>
            <person name="Cornejo O."/>
            <person name="Findley S.D."/>
            <person name="Zheng P."/>
            <person name="Utro F."/>
            <person name="Royaert S."/>
            <person name="Saski C."/>
            <person name="Jenkins J."/>
            <person name="Podicheti R."/>
            <person name="Zhao M."/>
            <person name="Scheffler B.E."/>
            <person name="Stack J.C."/>
            <person name="Feltus F.A."/>
            <person name="Mustiga G.M."/>
            <person name="Amores F."/>
            <person name="Phillips W."/>
            <person name="Marelli J.P."/>
            <person name="May G.D."/>
            <person name="Shapiro H."/>
            <person name="Ma J."/>
            <person name="Bustamante C.D."/>
            <person name="Schnell R.J."/>
            <person name="Main D."/>
            <person name="Gilbert D."/>
            <person name="Parida L."/>
            <person name="Kuhn D.N."/>
        </authorList>
    </citation>
    <scope>NUCLEOTIDE SEQUENCE [LARGE SCALE GENOMIC DNA]</scope>
    <source>
        <strain evidence="3">cv. Matina 1-6</strain>
    </source>
</reference>
<dbReference type="PANTHER" id="PTHR36617:SF16">
    <property type="entry name" value="OS04G0516500 PROTEIN"/>
    <property type="match status" value="1"/>
</dbReference>
<name>A0A061GX07_THECC</name>
<dbReference type="Gramene" id="EOY31639">
    <property type="protein sequence ID" value="EOY31639"/>
    <property type="gene ID" value="TCM_038614"/>
</dbReference>
<keyword evidence="1" id="KW-0812">Transmembrane</keyword>
<gene>
    <name evidence="2" type="ORF">TCM_038614</name>
</gene>
<evidence type="ECO:0008006" key="4">
    <source>
        <dbReference type="Google" id="ProtNLM"/>
    </source>
</evidence>
<dbReference type="InParanoid" id="A0A061GX07"/>
<keyword evidence="1" id="KW-0472">Membrane</keyword>
<protein>
    <recommendedName>
        <fullName evidence="4">Reverse transcriptase zinc-binding domain-containing protein</fullName>
    </recommendedName>
</protein>